<reference evidence="4" key="1">
    <citation type="submission" date="2017-02" db="UniProtKB">
        <authorList>
            <consortium name="WormBaseParasite"/>
        </authorList>
    </citation>
    <scope>IDENTIFICATION</scope>
</reference>
<dbReference type="OrthoDB" id="10613264at2759"/>
<sequence length="111" mass="12232">MKPTDFPVLGAFQCRKHSERETCLFDVNHCLGGNQRDLAREKNLKKQLEQKKKAGAAAKEGNLGLSTDARKIRDAEVMRLKQEKAAAKKAADDAAKAADAKKLAKIDPLKM</sequence>
<evidence type="ECO:0000313" key="2">
    <source>
        <dbReference type="EMBL" id="VDO52277.1"/>
    </source>
</evidence>
<dbReference type="Proteomes" id="UP000268014">
    <property type="component" value="Unassembled WGS sequence"/>
</dbReference>
<evidence type="ECO:0000313" key="3">
    <source>
        <dbReference type="Proteomes" id="UP000268014"/>
    </source>
</evidence>
<accession>A0A0N4WRX9</accession>
<evidence type="ECO:0000259" key="1">
    <source>
        <dbReference type="Pfam" id="PF04419"/>
    </source>
</evidence>
<protein>
    <submittedName>
        <fullName evidence="4">4F5 domain-containing protein</fullName>
    </submittedName>
</protein>
<organism evidence="4">
    <name type="scientific">Haemonchus placei</name>
    <name type="common">Barber's pole worm</name>
    <dbReference type="NCBI Taxonomy" id="6290"/>
    <lineage>
        <taxon>Eukaryota</taxon>
        <taxon>Metazoa</taxon>
        <taxon>Ecdysozoa</taxon>
        <taxon>Nematoda</taxon>
        <taxon>Chromadorea</taxon>
        <taxon>Rhabditida</taxon>
        <taxon>Rhabditina</taxon>
        <taxon>Rhabditomorpha</taxon>
        <taxon>Strongyloidea</taxon>
        <taxon>Trichostrongylidae</taxon>
        <taxon>Haemonchus</taxon>
    </lineage>
</organism>
<dbReference type="WBParaSite" id="HPLM_0001426301-mRNA-1">
    <property type="protein sequence ID" value="HPLM_0001426301-mRNA-1"/>
    <property type="gene ID" value="HPLM_0001426301"/>
</dbReference>
<dbReference type="AlphaFoldDB" id="A0A0N4WRX9"/>
<dbReference type="OMA" id="NRDADIM"/>
<dbReference type="STRING" id="6290.A0A0N4WRX9"/>
<evidence type="ECO:0000313" key="4">
    <source>
        <dbReference type="WBParaSite" id="HPLM_0001426301-mRNA-1"/>
    </source>
</evidence>
<reference evidence="2 3" key="2">
    <citation type="submission" date="2018-11" db="EMBL/GenBank/DDBJ databases">
        <authorList>
            <consortium name="Pathogen Informatics"/>
        </authorList>
    </citation>
    <scope>NUCLEOTIDE SEQUENCE [LARGE SCALE GENOMIC DNA]</scope>
    <source>
        <strain evidence="2 3">MHpl1</strain>
    </source>
</reference>
<keyword evidence="3" id="KW-1185">Reference proteome</keyword>
<dbReference type="InterPro" id="IPR007513">
    <property type="entry name" value="SERF-like_N"/>
</dbReference>
<gene>
    <name evidence="2" type="ORF">HPLM_LOCUS14255</name>
</gene>
<dbReference type="EMBL" id="UZAF01018501">
    <property type="protein sequence ID" value="VDO52277.1"/>
    <property type="molecule type" value="Genomic_DNA"/>
</dbReference>
<dbReference type="Pfam" id="PF04419">
    <property type="entry name" value="SERF-like_N"/>
    <property type="match status" value="1"/>
</dbReference>
<proteinExistence type="predicted"/>
<name>A0A0N4WRX9_HAEPC</name>
<feature type="domain" description="Small EDRK-rich factor-like N-terminal" evidence="1">
    <location>
        <begin position="33"/>
        <end position="60"/>
    </location>
</feature>